<proteinExistence type="predicted"/>
<evidence type="ECO:0000256" key="2">
    <source>
        <dbReference type="SAM" id="Coils"/>
    </source>
</evidence>
<dbReference type="InterPro" id="IPR054604">
    <property type="entry name" value="SbsC_Big-like"/>
</dbReference>
<name>A0A1E8EXZ3_9CLOT</name>
<reference evidence="5 6" key="1">
    <citation type="submission" date="2016-06" db="EMBL/GenBank/DDBJ databases">
        <title>Genome sequence of Clostridium acetireducens DSM 10703.</title>
        <authorList>
            <person name="Poehlein A."/>
            <person name="Fluechter S."/>
            <person name="Duerre P."/>
            <person name="Daniel R."/>
        </authorList>
    </citation>
    <scope>NUCLEOTIDE SEQUENCE [LARGE SCALE GENOMIC DNA]</scope>
    <source>
        <strain evidence="5 6">DSM 10703</strain>
    </source>
</reference>
<dbReference type="Proteomes" id="UP000175744">
    <property type="component" value="Unassembled WGS sequence"/>
</dbReference>
<comment type="caution">
    <text evidence="5">The sequence shown here is derived from an EMBL/GenBank/DDBJ whole genome shotgun (WGS) entry which is preliminary data.</text>
</comment>
<evidence type="ECO:0000259" key="4">
    <source>
        <dbReference type="Pfam" id="PF22359"/>
    </source>
</evidence>
<evidence type="ECO:0000313" key="5">
    <source>
        <dbReference type="EMBL" id="OFI05816.1"/>
    </source>
</evidence>
<keyword evidence="6" id="KW-1185">Reference proteome</keyword>
<evidence type="ECO:0000313" key="6">
    <source>
        <dbReference type="Proteomes" id="UP000175744"/>
    </source>
</evidence>
<accession>A0A1E8EXZ3</accession>
<dbReference type="InterPro" id="IPR014755">
    <property type="entry name" value="Cu-Rt/internalin_Ig-like"/>
</dbReference>
<evidence type="ECO:0000256" key="3">
    <source>
        <dbReference type="SAM" id="SignalP"/>
    </source>
</evidence>
<organism evidence="5 6">
    <name type="scientific">Clostridium acetireducens DSM 10703</name>
    <dbReference type="NCBI Taxonomy" id="1121290"/>
    <lineage>
        <taxon>Bacteria</taxon>
        <taxon>Bacillati</taxon>
        <taxon>Bacillota</taxon>
        <taxon>Clostridia</taxon>
        <taxon>Eubacteriales</taxon>
        <taxon>Clostridiaceae</taxon>
        <taxon>Clostridium</taxon>
    </lineage>
</organism>
<protein>
    <submittedName>
        <fullName evidence="5">S-layer protein sap</fullName>
    </submittedName>
</protein>
<dbReference type="Gene3D" id="2.60.40.1220">
    <property type="match status" value="1"/>
</dbReference>
<keyword evidence="1 3" id="KW-0732">Signal</keyword>
<feature type="coiled-coil region" evidence="2">
    <location>
        <begin position="832"/>
        <end position="919"/>
    </location>
</feature>
<gene>
    <name evidence="5" type="primary">sap</name>
    <name evidence="5" type="ORF">CLOACE_15110</name>
</gene>
<dbReference type="AlphaFoldDB" id="A0A1E8EXZ3"/>
<sequence>MNKKIKKSLAVLSSAAIGGLIAAAISSTAYAAADKVLVTDDKGNYFEYSLKELNTAAEDDAVGIESPLFKHYVGKTVVAFHDDKINDYVDVEKVNIAAEDATIEGKVFELDTFTENAKAEDIIKVDGNVSEVDKDGNVVTPGDEDLKVESISAIDANTIKVTFQGQEPVEVKLGAPLKEGQIDVNFTYEGKQYTGKLAEAYTEALKVNSVSAINSTQAEVKFSKEVKEVKPANFKVTDKDGNLVFVSKVELNGAKDVATLTFVDSLKEGKYNVEVKDIERLEKTANVEFEYKKAEAAKVEFTQTTVAPKSDLKEAVKVTDALGRDVTKEHTVTFETPNADVVAEDGTVGDVNDKSVIVVAVVKDGEKTVKSAKTTIKVSKEAPAKYAGSYVYKTSAVTNTKAFNELKDDEKVSYVFKGDKLKKLAVYYVDQYGNDDNDAANAVTQFNGEDQPKLENLAPTVAIVENDGTIKPISVGKAYVKVTQGEIVQVIEIEVKEDAKVATMELENKDVSVVEGKTDEVKVTFKDQYGNKLSETPEVKIAGKEVSKNDYVEATAKADAIEIKGLKEGTATLEVRYKEEAKKIDLKETINVTVVKAGDLAEYKVAVKDVKLDAGNEDGEKADKDKAPKSTTVTVDKVDTNGNKLGEATNVGLTEVDEDGKKVVEDNKVKIDGQNLKVTAEKAGKAYIKVSVGSLVIDTVEIEIVNTESVATSVDFERNDLAYTGALKEGKVEFTLAENKAASKLEDLTADLKTIVKVKDQFGKEIENGADNLSIVYTLTNAKGLTRTDNLKGIKSVEEAKASVDVVITSIKAGSDELIKEPVVVKVALDQTKALEDKKAAEEKALDEAKAELKTAIGTAKAKKEEGKEYKKSSVEVFYKAIEEAETALNAEEATVETLNAAKEEVAKAELEEKEEATIPSITKIETSDAKEFTFTFGSESELAEGVTVTIDGKELAENKITLEQAVTTGNTIEVVITVPATDDAKAGTKTITYTVTSSGDEANTTWTVAKKAEA</sequence>
<dbReference type="STRING" id="1121290.CLAOCE_15110"/>
<dbReference type="RefSeq" id="WP_070110489.1">
    <property type="nucleotide sequence ID" value="NZ_LZFO01000021.1"/>
</dbReference>
<feature type="domain" description="Surface layer protein bacterial Ig-like" evidence="4">
    <location>
        <begin position="455"/>
        <end position="496"/>
    </location>
</feature>
<dbReference type="EMBL" id="LZFO01000021">
    <property type="protein sequence ID" value="OFI05816.1"/>
    <property type="molecule type" value="Genomic_DNA"/>
</dbReference>
<feature type="chain" id="PRO_5009213685" evidence="3">
    <location>
        <begin position="32"/>
        <end position="1015"/>
    </location>
</feature>
<dbReference type="Pfam" id="PF22359">
    <property type="entry name" value="Big-like"/>
    <property type="match status" value="1"/>
</dbReference>
<keyword evidence="2" id="KW-0175">Coiled coil</keyword>
<dbReference type="OrthoDB" id="2077894at2"/>
<evidence type="ECO:0000256" key="1">
    <source>
        <dbReference type="ARBA" id="ARBA00022729"/>
    </source>
</evidence>
<feature type="signal peptide" evidence="3">
    <location>
        <begin position="1"/>
        <end position="31"/>
    </location>
</feature>